<dbReference type="PANTHER" id="PTHR12357">
    <property type="entry name" value="YTH YT521-B HOMOLOGY DOMAIN-CONTAINING"/>
    <property type="match status" value="1"/>
</dbReference>
<feature type="compositionally biased region" description="Gly residues" evidence="1">
    <location>
        <begin position="40"/>
        <end position="56"/>
    </location>
</feature>
<dbReference type="GO" id="GO:0000381">
    <property type="term" value="P:regulation of alternative mRNA splicing, via spliceosome"/>
    <property type="evidence" value="ECO:0007669"/>
    <property type="project" value="TreeGrafter"/>
</dbReference>
<feature type="region of interest" description="Disordered" evidence="1">
    <location>
        <begin position="758"/>
        <end position="796"/>
    </location>
</feature>
<feature type="compositionally biased region" description="Pro residues" evidence="1">
    <location>
        <begin position="777"/>
        <end position="789"/>
    </location>
</feature>
<feature type="compositionally biased region" description="Gly residues" evidence="1">
    <location>
        <begin position="425"/>
        <end position="436"/>
    </location>
</feature>
<feature type="compositionally biased region" description="Low complexity" evidence="1">
    <location>
        <begin position="1051"/>
        <end position="1063"/>
    </location>
</feature>
<feature type="compositionally biased region" description="Low complexity" evidence="1">
    <location>
        <begin position="496"/>
        <end position="505"/>
    </location>
</feature>
<dbReference type="GO" id="GO:0003729">
    <property type="term" value="F:mRNA binding"/>
    <property type="evidence" value="ECO:0007669"/>
    <property type="project" value="TreeGrafter"/>
</dbReference>
<feature type="compositionally biased region" description="Low complexity" evidence="1">
    <location>
        <begin position="445"/>
        <end position="454"/>
    </location>
</feature>
<dbReference type="Pfam" id="PF04146">
    <property type="entry name" value="YTH"/>
    <property type="match status" value="1"/>
</dbReference>
<dbReference type="GO" id="GO:0005654">
    <property type="term" value="C:nucleoplasm"/>
    <property type="evidence" value="ECO:0007669"/>
    <property type="project" value="TreeGrafter"/>
</dbReference>
<evidence type="ECO:0000313" key="4">
    <source>
        <dbReference type="Proteomes" id="UP000780801"/>
    </source>
</evidence>
<proteinExistence type="predicted"/>
<dbReference type="Proteomes" id="UP000780801">
    <property type="component" value="Unassembled WGS sequence"/>
</dbReference>
<feature type="compositionally biased region" description="Polar residues" evidence="1">
    <location>
        <begin position="341"/>
        <end position="361"/>
    </location>
</feature>
<feature type="compositionally biased region" description="Polar residues" evidence="1">
    <location>
        <begin position="1109"/>
        <end position="1121"/>
    </location>
</feature>
<dbReference type="InterPro" id="IPR007275">
    <property type="entry name" value="YTH_domain"/>
</dbReference>
<feature type="compositionally biased region" description="Gly residues" evidence="1">
    <location>
        <begin position="568"/>
        <end position="580"/>
    </location>
</feature>
<keyword evidence="4" id="KW-1185">Reference proteome</keyword>
<feature type="compositionally biased region" description="Low complexity" evidence="1">
    <location>
        <begin position="75"/>
        <end position="89"/>
    </location>
</feature>
<feature type="domain" description="YTH" evidence="2">
    <location>
        <begin position="99"/>
        <end position="267"/>
    </location>
</feature>
<feature type="compositionally biased region" description="Low complexity" evidence="1">
    <location>
        <begin position="760"/>
        <end position="776"/>
    </location>
</feature>
<feature type="compositionally biased region" description="Basic and acidic residues" evidence="1">
    <location>
        <begin position="16"/>
        <end position="28"/>
    </location>
</feature>
<dbReference type="CDD" id="cd21134">
    <property type="entry name" value="YTH"/>
    <property type="match status" value="1"/>
</dbReference>
<dbReference type="PROSITE" id="PS50882">
    <property type="entry name" value="YTH"/>
    <property type="match status" value="1"/>
</dbReference>
<dbReference type="Gene3D" id="3.10.590.10">
    <property type="entry name" value="ph1033 like domains"/>
    <property type="match status" value="1"/>
</dbReference>
<feature type="compositionally biased region" description="Low complexity" evidence="1">
    <location>
        <begin position="329"/>
        <end position="340"/>
    </location>
</feature>
<dbReference type="PANTHER" id="PTHR12357:SF3">
    <property type="entry name" value="YTH DOMAIN-CONTAINING PROTEIN 1"/>
    <property type="match status" value="1"/>
</dbReference>
<comment type="caution">
    <text evidence="3">The sequence shown here is derived from an EMBL/GenBank/DDBJ whole genome shotgun (WGS) entry which is preliminary data.</text>
</comment>
<feature type="compositionally biased region" description="Polar residues" evidence="1">
    <location>
        <begin position="602"/>
        <end position="614"/>
    </location>
</feature>
<dbReference type="AlphaFoldDB" id="A0A9P6FQF8"/>
<dbReference type="OrthoDB" id="306690at2759"/>
<name>A0A9P6FQF8_9FUNG</name>
<organism evidence="3 4">
    <name type="scientific">Lunasporangiospora selenospora</name>
    <dbReference type="NCBI Taxonomy" id="979761"/>
    <lineage>
        <taxon>Eukaryota</taxon>
        <taxon>Fungi</taxon>
        <taxon>Fungi incertae sedis</taxon>
        <taxon>Mucoromycota</taxon>
        <taxon>Mortierellomycotina</taxon>
        <taxon>Mortierellomycetes</taxon>
        <taxon>Mortierellales</taxon>
        <taxon>Mortierellaceae</taxon>
        <taxon>Lunasporangiospora</taxon>
    </lineage>
</organism>
<dbReference type="EMBL" id="JAABOA010003217">
    <property type="protein sequence ID" value="KAF9578900.1"/>
    <property type="molecule type" value="Genomic_DNA"/>
</dbReference>
<dbReference type="InterPro" id="IPR045168">
    <property type="entry name" value="YTH_prot"/>
</dbReference>
<evidence type="ECO:0000259" key="2">
    <source>
        <dbReference type="PROSITE" id="PS50882"/>
    </source>
</evidence>
<feature type="compositionally biased region" description="Low complexity" evidence="1">
    <location>
        <begin position="628"/>
        <end position="665"/>
    </location>
</feature>
<evidence type="ECO:0000313" key="3">
    <source>
        <dbReference type="EMBL" id="KAF9578900.1"/>
    </source>
</evidence>
<feature type="region of interest" description="Disordered" evidence="1">
    <location>
        <begin position="1"/>
        <end position="89"/>
    </location>
</feature>
<accession>A0A9P6FQF8</accession>
<feature type="compositionally biased region" description="Low complexity" evidence="1">
    <location>
        <begin position="287"/>
        <end position="305"/>
    </location>
</feature>
<protein>
    <recommendedName>
        <fullName evidence="2">YTH domain-containing protein</fullName>
    </recommendedName>
</protein>
<dbReference type="GO" id="GO:0000398">
    <property type="term" value="P:mRNA splicing, via spliceosome"/>
    <property type="evidence" value="ECO:0007669"/>
    <property type="project" value="TreeGrafter"/>
</dbReference>
<gene>
    <name evidence="3" type="ORF">BGW38_005081</name>
</gene>
<sequence>MPSVSGSLDDPQMLSEAHRRMERMRMEDAVSPMMDSASSGGEGAGSLSGAPTGGSSGPRRRKDGGLGGSKKSRGRASPAALSTSTNASTHAASTSYCENRYFILKSLNEEDLKLSVQFGIWATQSHLVPILNDAFESGEFFGYAKMADSISQEKEQAIEHAREGQTWEPSIEFPISPELRAAALEEIEQAAKEGHLTFNEAEIIGRASTTTKSWGIEFLIEWIEVHKVPFTKTSHLLNPLYEDREVKVSKDGTEVDPAVGEQLVALFKKPGNRDRSRKAGRSQLAEGSTSSSSTTGCTGDDAATTISVSNSEAGEQEGDGEGHPSRRPSLAAVHSAASSANVEQTATSDRASPQPPHQLNQSLMPSRGLSSRRSSVLSAKSTSSGSGMAAERRPSTDPGSIKQGASGGGSGAKYGHQQHQSKGYHGAGGSNGGDGYRSGPRHQSYHSPSGSSSSTGPAYGQEGIAGQQPSYGDQHRPGWYKSNYRGNSGTPMMAAGSPIPGQGSPSVGGGSGDYYQPSQHRKGGGGGKYGPSSSSSGMGYDSSSQFQQQHNLRRNYGAHPHGNHHMGGNVGGNYRSGGNGPSHSQTTTPSVPSGSGPVTAADSLQSGSSTNRGSSQEHRFGNSGGNYGSKSGPLSTSALSTSNTGTTTSQSPTGSSGAGAAALTPQQQHSSMYGQAPPPGVAYTFMPQHAAAAAHAAAMQGYHQVMSPYMTYPYMPGPNPYLHGMGWVPTAGATAGQGPPPPMGGMMAGHPPPIPHHGQHGFQPQQHGFQQHGFQIPYPPGAHPHPQPGPYQLGVSNAGGNLPVLASGAGIESAGTTATGVGAGVSSQGAAGGQEMMMMTMMPMGGMVPLFGYDGIPYAYISAEEAYHQSMQAYGYGYMQPMEETAPDVEGDGEADYGEGQVQLEDEGAAEGDYMPQGDKHLEIDHGHELEGDLMESEIRSIQDQQHSADHSHLLLQRQQLNNSSLASSTLSSSSTLIPPGLSSVGKVHESAMDEYDDDENRWEEDLAAKGVVPQEYRSPVLRKESEVEGSAQPGAVSGGNDVEGKERQKQQQQQQVLQQQQQKSRPGSRHQQRQKQHQQKRASLSRTRNGPGEDEDESPRGEMGGSGMATTLTTPTAVAS</sequence>
<feature type="compositionally biased region" description="Low complexity" evidence="1">
    <location>
        <begin position="362"/>
        <end position="387"/>
    </location>
</feature>
<feature type="compositionally biased region" description="Polar residues" evidence="1">
    <location>
        <begin position="581"/>
        <end position="593"/>
    </location>
</feature>
<feature type="compositionally biased region" description="Basic residues" evidence="1">
    <location>
        <begin position="1067"/>
        <end position="1081"/>
    </location>
</feature>
<feature type="region of interest" description="Disordered" evidence="1">
    <location>
        <begin position="267"/>
        <end position="675"/>
    </location>
</feature>
<dbReference type="GO" id="GO:1990247">
    <property type="term" value="F:N6-methyladenosine-containing RNA reader activity"/>
    <property type="evidence" value="ECO:0007669"/>
    <property type="project" value="TreeGrafter"/>
</dbReference>
<evidence type="ECO:0000256" key="1">
    <source>
        <dbReference type="SAM" id="MobiDB-lite"/>
    </source>
</evidence>
<feature type="compositionally biased region" description="Low complexity" evidence="1">
    <location>
        <begin position="530"/>
        <end position="544"/>
    </location>
</feature>
<feature type="region of interest" description="Disordered" evidence="1">
    <location>
        <begin position="1007"/>
        <end position="1121"/>
    </location>
</feature>
<reference evidence="3" key="1">
    <citation type="journal article" date="2020" name="Fungal Divers.">
        <title>Resolving the Mortierellaceae phylogeny through synthesis of multi-gene phylogenetics and phylogenomics.</title>
        <authorList>
            <person name="Vandepol N."/>
            <person name="Liber J."/>
            <person name="Desiro A."/>
            <person name="Na H."/>
            <person name="Kennedy M."/>
            <person name="Barry K."/>
            <person name="Grigoriev I.V."/>
            <person name="Miller A.N."/>
            <person name="O'Donnell K."/>
            <person name="Stajich J.E."/>
            <person name="Bonito G."/>
        </authorList>
    </citation>
    <scope>NUCLEOTIDE SEQUENCE</scope>
    <source>
        <strain evidence="3">KOD1015</strain>
    </source>
</reference>